<feature type="transmembrane region" description="Helical" evidence="6">
    <location>
        <begin position="159"/>
        <end position="177"/>
    </location>
</feature>
<evidence type="ECO:0000256" key="1">
    <source>
        <dbReference type="ARBA" id="ARBA00004370"/>
    </source>
</evidence>
<feature type="compositionally biased region" description="Basic and acidic residues" evidence="5">
    <location>
        <begin position="354"/>
        <end position="364"/>
    </location>
</feature>
<name>A0A0N1P1T5_9EURO</name>
<evidence type="ECO:0000256" key="2">
    <source>
        <dbReference type="ARBA" id="ARBA00022692"/>
    </source>
</evidence>
<evidence type="ECO:0000313" key="8">
    <source>
        <dbReference type="EMBL" id="KPI42744.1"/>
    </source>
</evidence>
<feature type="transmembrane region" description="Helical" evidence="6">
    <location>
        <begin position="269"/>
        <end position="291"/>
    </location>
</feature>
<dbReference type="Proteomes" id="UP000038010">
    <property type="component" value="Unassembled WGS sequence"/>
</dbReference>
<sequence>MVSLTSFNPACYVPNAVNNYLPSAVACPPPPSYLSSIYNAITSPFGSTYGAVKAMLEALTGLPFLSLLLIPTTGSWTTTVNFFFFYLTWYTLILSHPPLRVELIGSLAIRIIFYVFPSAAFFAFDWLFPSAAVSWKAQGKSGLPLRNASRAKTLSHLRIIGWALTNILIASLLQLTIEFTLNHVLHFRSAIKVSTALPTPFWLIVDVGRGYLVREILTYFIHRKLLHESDSFVAKAHQTWYHSLDAPFPFSATYDHPAAFLLHGFLPTYLPALLFRFHLLTYLLFLTIVSLEETFAYSGYAKVPTNFIFGGIGRRTDAHLVYGGDGNYGRIGIVDWVMGTTVGASDFGDDVQDEAERKDWEGKAKRAGKKGAKGAQERVNGLIDGIGGGGKESARRSRQRSES</sequence>
<protein>
    <recommendedName>
        <fullName evidence="7">Fatty acid hydroxylase domain-containing protein</fullName>
    </recommendedName>
</protein>
<dbReference type="GO" id="GO:0016020">
    <property type="term" value="C:membrane"/>
    <property type="evidence" value="ECO:0007669"/>
    <property type="project" value="UniProtKB-SubCell"/>
</dbReference>
<comment type="caution">
    <text evidence="8">The sequence shown here is derived from an EMBL/GenBank/DDBJ whole genome shotgun (WGS) entry which is preliminary data.</text>
</comment>
<evidence type="ECO:0000256" key="4">
    <source>
        <dbReference type="ARBA" id="ARBA00023136"/>
    </source>
</evidence>
<dbReference type="PANTHER" id="PTHR11863">
    <property type="entry name" value="STEROL DESATURASE"/>
    <property type="match status" value="1"/>
</dbReference>
<evidence type="ECO:0000256" key="5">
    <source>
        <dbReference type="SAM" id="MobiDB-lite"/>
    </source>
</evidence>
<accession>A0A0N1P1T5</accession>
<keyword evidence="4 6" id="KW-0472">Membrane</keyword>
<feature type="compositionally biased region" description="Basic and acidic residues" evidence="5">
    <location>
        <begin position="392"/>
        <end position="403"/>
    </location>
</feature>
<organism evidence="8 9">
    <name type="scientific">Cyphellophora attinorum</name>
    <dbReference type="NCBI Taxonomy" id="1664694"/>
    <lineage>
        <taxon>Eukaryota</taxon>
        <taxon>Fungi</taxon>
        <taxon>Dikarya</taxon>
        <taxon>Ascomycota</taxon>
        <taxon>Pezizomycotina</taxon>
        <taxon>Eurotiomycetes</taxon>
        <taxon>Chaetothyriomycetidae</taxon>
        <taxon>Chaetothyriales</taxon>
        <taxon>Cyphellophoraceae</taxon>
        <taxon>Cyphellophora</taxon>
    </lineage>
</organism>
<evidence type="ECO:0000313" key="9">
    <source>
        <dbReference type="Proteomes" id="UP000038010"/>
    </source>
</evidence>
<feature type="region of interest" description="Disordered" evidence="5">
    <location>
        <begin position="352"/>
        <end position="403"/>
    </location>
</feature>
<evidence type="ECO:0000259" key="7">
    <source>
        <dbReference type="Pfam" id="PF04116"/>
    </source>
</evidence>
<gene>
    <name evidence="8" type="ORF">AB675_1865</name>
</gene>
<dbReference type="InterPro" id="IPR050307">
    <property type="entry name" value="Sterol_Desaturase_Related"/>
</dbReference>
<feature type="transmembrane region" description="Helical" evidence="6">
    <location>
        <begin position="107"/>
        <end position="128"/>
    </location>
</feature>
<dbReference type="RefSeq" id="XP_018002707.1">
    <property type="nucleotide sequence ID" value="XM_018141788.1"/>
</dbReference>
<evidence type="ECO:0000256" key="6">
    <source>
        <dbReference type="SAM" id="Phobius"/>
    </source>
</evidence>
<dbReference type="GeneID" id="28733668"/>
<keyword evidence="3 6" id="KW-1133">Transmembrane helix</keyword>
<dbReference type="STRING" id="1664694.A0A0N1P1T5"/>
<keyword evidence="9" id="KW-1185">Reference proteome</keyword>
<dbReference type="OrthoDB" id="408954at2759"/>
<evidence type="ECO:0000256" key="3">
    <source>
        <dbReference type="ARBA" id="ARBA00022989"/>
    </source>
</evidence>
<dbReference type="AlphaFoldDB" id="A0A0N1P1T5"/>
<keyword evidence="2 6" id="KW-0812">Transmembrane</keyword>
<proteinExistence type="predicted"/>
<dbReference type="Pfam" id="PF04116">
    <property type="entry name" value="FA_hydroxylase"/>
    <property type="match status" value="1"/>
</dbReference>
<comment type="subcellular location">
    <subcellularLocation>
        <location evidence="1">Membrane</location>
    </subcellularLocation>
</comment>
<dbReference type="GO" id="GO:0005506">
    <property type="term" value="F:iron ion binding"/>
    <property type="evidence" value="ECO:0007669"/>
    <property type="project" value="InterPro"/>
</dbReference>
<dbReference type="InterPro" id="IPR006694">
    <property type="entry name" value="Fatty_acid_hydroxylase"/>
</dbReference>
<dbReference type="EMBL" id="LFJN01000006">
    <property type="protein sequence ID" value="KPI42744.1"/>
    <property type="molecule type" value="Genomic_DNA"/>
</dbReference>
<feature type="transmembrane region" description="Helical" evidence="6">
    <location>
        <begin position="62"/>
        <end position="87"/>
    </location>
</feature>
<dbReference type="GO" id="GO:0016491">
    <property type="term" value="F:oxidoreductase activity"/>
    <property type="evidence" value="ECO:0007669"/>
    <property type="project" value="InterPro"/>
</dbReference>
<dbReference type="GO" id="GO:0008610">
    <property type="term" value="P:lipid biosynthetic process"/>
    <property type="evidence" value="ECO:0007669"/>
    <property type="project" value="InterPro"/>
</dbReference>
<dbReference type="VEuPathDB" id="FungiDB:AB675_1865"/>
<feature type="domain" description="Fatty acid hydroxylase" evidence="7">
    <location>
        <begin position="210"/>
        <end position="340"/>
    </location>
</feature>
<reference evidence="8 9" key="1">
    <citation type="submission" date="2015-06" db="EMBL/GenBank/DDBJ databases">
        <title>Draft genome of the ant-associated black yeast Phialophora attae CBS 131958.</title>
        <authorList>
            <person name="Moreno L.F."/>
            <person name="Stielow B.J."/>
            <person name="de Hoog S."/>
            <person name="Vicente V.A."/>
            <person name="Weiss V.A."/>
            <person name="de Vries M."/>
            <person name="Cruz L.M."/>
            <person name="Souza E.M."/>
        </authorList>
    </citation>
    <scope>NUCLEOTIDE SEQUENCE [LARGE SCALE GENOMIC DNA]</scope>
    <source>
        <strain evidence="8 9">CBS 131958</strain>
    </source>
</reference>